<evidence type="ECO:0000313" key="1">
    <source>
        <dbReference type="EMBL" id="CAF3996775.1"/>
    </source>
</evidence>
<dbReference type="AlphaFoldDB" id="A0A819NLD2"/>
<dbReference type="Proteomes" id="UP000663823">
    <property type="component" value="Unassembled WGS sequence"/>
</dbReference>
<reference evidence="1" key="1">
    <citation type="submission" date="2021-02" db="EMBL/GenBank/DDBJ databases">
        <authorList>
            <person name="Nowell W R."/>
        </authorList>
    </citation>
    <scope>NUCLEOTIDE SEQUENCE</scope>
</reference>
<dbReference type="EMBL" id="CAJOAX010006972">
    <property type="protein sequence ID" value="CAF3996775.1"/>
    <property type="molecule type" value="Genomic_DNA"/>
</dbReference>
<protein>
    <submittedName>
        <fullName evidence="1">Uncharacterized protein</fullName>
    </submittedName>
</protein>
<evidence type="ECO:0000313" key="2">
    <source>
        <dbReference type="Proteomes" id="UP000663823"/>
    </source>
</evidence>
<organism evidence="1 2">
    <name type="scientific">Rotaria sordida</name>
    <dbReference type="NCBI Taxonomy" id="392033"/>
    <lineage>
        <taxon>Eukaryota</taxon>
        <taxon>Metazoa</taxon>
        <taxon>Spiralia</taxon>
        <taxon>Gnathifera</taxon>
        <taxon>Rotifera</taxon>
        <taxon>Eurotatoria</taxon>
        <taxon>Bdelloidea</taxon>
        <taxon>Philodinida</taxon>
        <taxon>Philodinidae</taxon>
        <taxon>Rotaria</taxon>
    </lineage>
</organism>
<name>A0A819NLD2_9BILA</name>
<comment type="caution">
    <text evidence="1">The sequence shown here is derived from an EMBL/GenBank/DDBJ whole genome shotgun (WGS) entry which is preliminary data.</text>
</comment>
<gene>
    <name evidence="1" type="ORF">OTI717_LOCUS28781</name>
</gene>
<sequence length="247" mass="29158">MEIHDKTYTEFKNLFSKSIPSNFYQRALYEKNLIQSVQYSLKKNNLILRRTANNMNTFYVGNIADFETKADRYLTRSEDYEVLSNINNETNEKTLDLSIKEMIDSMNTLLEKLKTHKAIKADLYQQLVADPISVITSRSSTTWKIGKYLNQLLQPFTDKILHSTTFADETDFIRKLNHYANTERRLRPTTLFCTIKITNFYTLEEHQNMLDVIGYFLHDNLATNKLESLLIQTIRNLLYLFLYNNIF</sequence>
<accession>A0A819NLD2</accession>
<proteinExistence type="predicted"/>